<dbReference type="AlphaFoldDB" id="A0AA40EPC4"/>
<comment type="caution">
    <text evidence="2">The sequence shown here is derived from an EMBL/GenBank/DDBJ whole genome shotgun (WGS) entry which is preliminary data.</text>
</comment>
<sequence length="60" mass="6808">MRSSQEGKQIYNMEAGDRRRENTPLPLQRFFQQIDPGLAFLSGTCPTRARTVFCKFPSGA</sequence>
<protein>
    <submittedName>
        <fullName evidence="2">Uncharacterized protein</fullName>
    </submittedName>
</protein>
<proteinExistence type="predicted"/>
<evidence type="ECO:0000313" key="3">
    <source>
        <dbReference type="Proteomes" id="UP001172155"/>
    </source>
</evidence>
<evidence type="ECO:0000256" key="1">
    <source>
        <dbReference type="SAM" id="MobiDB-lite"/>
    </source>
</evidence>
<accession>A0AA40EPC4</accession>
<keyword evidence="3" id="KW-1185">Reference proteome</keyword>
<organism evidence="2 3">
    <name type="scientific">Schizothecium vesticola</name>
    <dbReference type="NCBI Taxonomy" id="314040"/>
    <lineage>
        <taxon>Eukaryota</taxon>
        <taxon>Fungi</taxon>
        <taxon>Dikarya</taxon>
        <taxon>Ascomycota</taxon>
        <taxon>Pezizomycotina</taxon>
        <taxon>Sordariomycetes</taxon>
        <taxon>Sordariomycetidae</taxon>
        <taxon>Sordariales</taxon>
        <taxon>Schizotheciaceae</taxon>
        <taxon>Schizothecium</taxon>
    </lineage>
</organism>
<dbReference type="EMBL" id="JAUKUD010000005">
    <property type="protein sequence ID" value="KAK0743031.1"/>
    <property type="molecule type" value="Genomic_DNA"/>
</dbReference>
<reference evidence="2" key="1">
    <citation type="submission" date="2023-06" db="EMBL/GenBank/DDBJ databases">
        <title>Genome-scale phylogeny and comparative genomics of the fungal order Sordariales.</title>
        <authorList>
            <consortium name="Lawrence Berkeley National Laboratory"/>
            <person name="Hensen N."/>
            <person name="Bonometti L."/>
            <person name="Westerberg I."/>
            <person name="Brannstrom I.O."/>
            <person name="Guillou S."/>
            <person name="Cros-Aarteil S."/>
            <person name="Calhoun S."/>
            <person name="Haridas S."/>
            <person name="Kuo A."/>
            <person name="Mondo S."/>
            <person name="Pangilinan J."/>
            <person name="Riley R."/>
            <person name="LaButti K."/>
            <person name="Andreopoulos B."/>
            <person name="Lipzen A."/>
            <person name="Chen C."/>
            <person name="Yanf M."/>
            <person name="Daum C."/>
            <person name="Ng V."/>
            <person name="Clum A."/>
            <person name="Steindorff A."/>
            <person name="Ohm R."/>
            <person name="Martin F."/>
            <person name="Silar P."/>
            <person name="Natvig D."/>
            <person name="Lalanne C."/>
            <person name="Gautier V."/>
            <person name="Ament-velasquez S.L."/>
            <person name="Kruys A."/>
            <person name="Hutchinson M.I."/>
            <person name="Powell A.J."/>
            <person name="Barry K."/>
            <person name="Miller A.N."/>
            <person name="Grigoriev I.V."/>
            <person name="Debuchy R."/>
            <person name="Gladieux P."/>
            <person name="Thoren M.H."/>
            <person name="Johannesson H."/>
        </authorList>
    </citation>
    <scope>NUCLEOTIDE SEQUENCE</scope>
    <source>
        <strain evidence="2">SMH3187-1</strain>
    </source>
</reference>
<dbReference type="Proteomes" id="UP001172155">
    <property type="component" value="Unassembled WGS sequence"/>
</dbReference>
<gene>
    <name evidence="2" type="ORF">B0T18DRAFT_414275</name>
</gene>
<name>A0AA40EPC4_9PEZI</name>
<feature type="region of interest" description="Disordered" evidence="1">
    <location>
        <begin position="1"/>
        <end position="21"/>
    </location>
</feature>
<evidence type="ECO:0000313" key="2">
    <source>
        <dbReference type="EMBL" id="KAK0743031.1"/>
    </source>
</evidence>